<feature type="domain" description="Phospholipid/glycerol acyltransferase" evidence="4">
    <location>
        <begin position="34"/>
        <end position="144"/>
    </location>
</feature>
<protein>
    <submittedName>
        <fullName evidence="5">1-acyl-sn-glycerol-3-phosphate acyltransferase</fullName>
    </submittedName>
</protein>
<dbReference type="EMBL" id="BMGR01000001">
    <property type="protein sequence ID" value="GGF87764.1"/>
    <property type="molecule type" value="Genomic_DNA"/>
</dbReference>
<name>A0A917CJJ6_9BACL</name>
<feature type="signal peptide" evidence="3">
    <location>
        <begin position="1"/>
        <end position="22"/>
    </location>
</feature>
<gene>
    <name evidence="5" type="ORF">GCM10010916_01360</name>
</gene>
<reference evidence="5" key="2">
    <citation type="submission" date="2020-09" db="EMBL/GenBank/DDBJ databases">
        <authorList>
            <person name="Sun Q."/>
            <person name="Zhou Y."/>
        </authorList>
    </citation>
    <scope>NUCLEOTIDE SEQUENCE</scope>
    <source>
        <strain evidence="5">CGMCC 1.12987</strain>
    </source>
</reference>
<dbReference type="Pfam" id="PF01553">
    <property type="entry name" value="Acyltransferase"/>
    <property type="match status" value="1"/>
</dbReference>
<dbReference type="CDD" id="cd07989">
    <property type="entry name" value="LPLAT_AGPAT-like"/>
    <property type="match status" value="1"/>
</dbReference>
<feature type="chain" id="PRO_5039466828" evidence="3">
    <location>
        <begin position="23"/>
        <end position="191"/>
    </location>
</feature>
<dbReference type="InterPro" id="IPR002123">
    <property type="entry name" value="Plipid/glycerol_acylTrfase"/>
</dbReference>
<proteinExistence type="predicted"/>
<organism evidence="5 6">
    <name type="scientific">Paenibacillus abyssi</name>
    <dbReference type="NCBI Taxonomy" id="1340531"/>
    <lineage>
        <taxon>Bacteria</taxon>
        <taxon>Bacillati</taxon>
        <taxon>Bacillota</taxon>
        <taxon>Bacilli</taxon>
        <taxon>Bacillales</taxon>
        <taxon>Paenibacillaceae</taxon>
        <taxon>Paenibacillus</taxon>
    </lineage>
</organism>
<dbReference type="GO" id="GO:0003841">
    <property type="term" value="F:1-acylglycerol-3-phosphate O-acyltransferase activity"/>
    <property type="evidence" value="ECO:0007669"/>
    <property type="project" value="TreeGrafter"/>
</dbReference>
<evidence type="ECO:0000259" key="4">
    <source>
        <dbReference type="SMART" id="SM00563"/>
    </source>
</evidence>
<dbReference type="SMART" id="SM00563">
    <property type="entry name" value="PlsC"/>
    <property type="match status" value="1"/>
</dbReference>
<keyword evidence="6" id="KW-1185">Reference proteome</keyword>
<accession>A0A917CJJ6</accession>
<evidence type="ECO:0000256" key="3">
    <source>
        <dbReference type="SAM" id="SignalP"/>
    </source>
</evidence>
<dbReference type="Proteomes" id="UP000644756">
    <property type="component" value="Unassembled WGS sequence"/>
</dbReference>
<evidence type="ECO:0000256" key="1">
    <source>
        <dbReference type="ARBA" id="ARBA00022679"/>
    </source>
</evidence>
<sequence>MLYRFCRMLLRFIFATMFPLKAEGLEHIPAQGSALLCSNHISNIDPTTVGVKVNRKVHYMAKAELFSFRPIGAFLRALGAFPVKRGGVSKESIRMALQLLKDGNVMGIFPEGTRNSGDGMGKKGAAMIALRSGAAVIPVAIIGKYRPFRPIKIVYGKPVDLSEFIGDSSPDVLERATEKIMVSIRELVRKG</sequence>
<dbReference type="GO" id="GO:0006654">
    <property type="term" value="P:phosphatidic acid biosynthetic process"/>
    <property type="evidence" value="ECO:0007669"/>
    <property type="project" value="TreeGrafter"/>
</dbReference>
<evidence type="ECO:0000313" key="6">
    <source>
        <dbReference type="Proteomes" id="UP000644756"/>
    </source>
</evidence>
<evidence type="ECO:0000313" key="5">
    <source>
        <dbReference type="EMBL" id="GGF87764.1"/>
    </source>
</evidence>
<dbReference type="AlphaFoldDB" id="A0A917CJJ6"/>
<dbReference type="PANTHER" id="PTHR10434:SF11">
    <property type="entry name" value="1-ACYL-SN-GLYCEROL-3-PHOSPHATE ACYLTRANSFERASE"/>
    <property type="match status" value="1"/>
</dbReference>
<dbReference type="SUPFAM" id="SSF69593">
    <property type="entry name" value="Glycerol-3-phosphate (1)-acyltransferase"/>
    <property type="match status" value="1"/>
</dbReference>
<dbReference type="RefSeq" id="WP_188528035.1">
    <property type="nucleotide sequence ID" value="NZ_BMGR01000001.1"/>
</dbReference>
<keyword evidence="1" id="KW-0808">Transferase</keyword>
<dbReference type="PANTHER" id="PTHR10434">
    <property type="entry name" value="1-ACYL-SN-GLYCEROL-3-PHOSPHATE ACYLTRANSFERASE"/>
    <property type="match status" value="1"/>
</dbReference>
<keyword evidence="2 5" id="KW-0012">Acyltransferase</keyword>
<keyword evidence="3" id="KW-0732">Signal</keyword>
<evidence type="ECO:0000256" key="2">
    <source>
        <dbReference type="ARBA" id="ARBA00023315"/>
    </source>
</evidence>
<reference evidence="5" key="1">
    <citation type="journal article" date="2014" name="Int. J. Syst. Evol. Microbiol.">
        <title>Complete genome sequence of Corynebacterium casei LMG S-19264T (=DSM 44701T), isolated from a smear-ripened cheese.</title>
        <authorList>
            <consortium name="US DOE Joint Genome Institute (JGI-PGF)"/>
            <person name="Walter F."/>
            <person name="Albersmeier A."/>
            <person name="Kalinowski J."/>
            <person name="Ruckert C."/>
        </authorList>
    </citation>
    <scope>NUCLEOTIDE SEQUENCE</scope>
    <source>
        <strain evidence="5">CGMCC 1.12987</strain>
    </source>
</reference>
<comment type="caution">
    <text evidence="5">The sequence shown here is derived from an EMBL/GenBank/DDBJ whole genome shotgun (WGS) entry which is preliminary data.</text>
</comment>